<evidence type="ECO:0000256" key="2">
    <source>
        <dbReference type="ARBA" id="ARBA00008681"/>
    </source>
</evidence>
<organism evidence="6 7">
    <name type="scientific">Qipengyuania vulgaris</name>
    <dbReference type="NCBI Taxonomy" id="291985"/>
    <lineage>
        <taxon>Bacteria</taxon>
        <taxon>Pseudomonadati</taxon>
        <taxon>Pseudomonadota</taxon>
        <taxon>Alphaproteobacteria</taxon>
        <taxon>Sphingomonadales</taxon>
        <taxon>Erythrobacteraceae</taxon>
        <taxon>Qipengyuania</taxon>
    </lineage>
</organism>
<reference evidence="6 7" key="1">
    <citation type="submission" date="2019-12" db="EMBL/GenBank/DDBJ databases">
        <title>Genomic-based taxomic classification of the family Erythrobacteraceae.</title>
        <authorList>
            <person name="Xu L."/>
        </authorList>
    </citation>
    <scope>NUCLEOTIDE SEQUENCE [LARGE SCALE GENOMIC DNA]</scope>
    <source>
        <strain evidence="6 7">DSM 17792</strain>
    </source>
</reference>
<evidence type="ECO:0000256" key="3">
    <source>
        <dbReference type="ARBA" id="ARBA00015281"/>
    </source>
</evidence>
<protein>
    <recommendedName>
        <fullName evidence="3">17 kDa surface antigen</fullName>
    </recommendedName>
</protein>
<dbReference type="Proteomes" id="UP000448199">
    <property type="component" value="Unassembled WGS sequence"/>
</dbReference>
<dbReference type="EMBL" id="WTYC01000002">
    <property type="protein sequence ID" value="MXO47703.1"/>
    <property type="molecule type" value="Genomic_DNA"/>
</dbReference>
<evidence type="ECO:0000256" key="4">
    <source>
        <dbReference type="ARBA" id="ARBA00023288"/>
    </source>
</evidence>
<feature type="domain" description="Glycine zipper 2TM" evidence="5">
    <location>
        <begin position="82"/>
        <end position="122"/>
    </location>
</feature>
<evidence type="ECO:0000313" key="7">
    <source>
        <dbReference type="Proteomes" id="UP000448199"/>
    </source>
</evidence>
<evidence type="ECO:0000259" key="5">
    <source>
        <dbReference type="Pfam" id="PF05433"/>
    </source>
</evidence>
<evidence type="ECO:0000256" key="1">
    <source>
        <dbReference type="ARBA" id="ARBA00004459"/>
    </source>
</evidence>
<dbReference type="InterPro" id="IPR008816">
    <property type="entry name" value="Gly_zipper_2TM_dom"/>
</dbReference>
<keyword evidence="4" id="KW-0449">Lipoprotein</keyword>
<accession>A0A844XRA6</accession>
<comment type="similarity">
    <text evidence="2">Belongs to the rickettsiale 17 kDa surface antigen family.</text>
</comment>
<comment type="subcellular location">
    <subcellularLocation>
        <location evidence="1">Cell outer membrane</location>
        <topology evidence="1">Lipid-anchor</topology>
    </subcellularLocation>
</comment>
<dbReference type="AlphaFoldDB" id="A0A844XRA6"/>
<dbReference type="OrthoDB" id="7429177at2"/>
<dbReference type="GO" id="GO:0009279">
    <property type="term" value="C:cell outer membrane"/>
    <property type="evidence" value="ECO:0007669"/>
    <property type="project" value="UniProtKB-SubCell"/>
</dbReference>
<comment type="caution">
    <text evidence="6">The sequence shown here is derived from an EMBL/GenBank/DDBJ whole genome shotgun (WGS) entry which is preliminary data.</text>
</comment>
<keyword evidence="7" id="KW-1185">Reference proteome</keyword>
<proteinExistence type="inferred from homology"/>
<sequence>MPASAAVPASGASQAHTIVVADTVYEHKRHRQHRHHYGRDRQARGYYQGYSRNWGQPVRRDTRIWRGRDNRYYCRKDDGTTGLLVGAGVGALLGHEVAGRGGDRTLGAILGGAAGALLGRSIDRSSTRCG</sequence>
<gene>
    <name evidence="6" type="ORF">GRI69_05495</name>
</gene>
<name>A0A844XRA6_9SPHN</name>
<dbReference type="Pfam" id="PF05433">
    <property type="entry name" value="Rick_17kDa_Anti"/>
    <property type="match status" value="1"/>
</dbReference>
<evidence type="ECO:0000313" key="6">
    <source>
        <dbReference type="EMBL" id="MXO47703.1"/>
    </source>
</evidence>